<dbReference type="Gene3D" id="3.90.550.10">
    <property type="entry name" value="Spore Coat Polysaccharide Biosynthesis Protein SpsA, Chain A"/>
    <property type="match status" value="1"/>
</dbReference>
<dbReference type="CDD" id="cd00761">
    <property type="entry name" value="Glyco_tranf_GTA_type"/>
    <property type="match status" value="1"/>
</dbReference>
<dbReference type="PANTHER" id="PTHR22916:SF3">
    <property type="entry name" value="UDP-GLCNAC:BETAGAL BETA-1,3-N-ACETYLGLUCOSAMINYLTRANSFERASE-LIKE PROTEIN 1"/>
    <property type="match status" value="1"/>
</dbReference>
<dbReference type="InterPro" id="IPR001173">
    <property type="entry name" value="Glyco_trans_2-like"/>
</dbReference>
<protein>
    <submittedName>
        <fullName evidence="2">Glycosyltransferase</fullName>
    </submittedName>
</protein>
<proteinExistence type="predicted"/>
<keyword evidence="2" id="KW-0808">Transferase</keyword>
<evidence type="ECO:0000313" key="2">
    <source>
        <dbReference type="EMBL" id="CUP74272.1"/>
    </source>
</evidence>
<evidence type="ECO:0000259" key="1">
    <source>
        <dbReference type="Pfam" id="PF00535"/>
    </source>
</evidence>
<dbReference type="RefSeq" id="WP_055300269.1">
    <property type="nucleotide sequence ID" value="NZ_CZAP01000011.1"/>
</dbReference>
<organism evidence="2 3">
    <name type="scientific">Bacteroides thetaiotaomicron</name>
    <dbReference type="NCBI Taxonomy" id="818"/>
    <lineage>
        <taxon>Bacteria</taxon>
        <taxon>Pseudomonadati</taxon>
        <taxon>Bacteroidota</taxon>
        <taxon>Bacteroidia</taxon>
        <taxon>Bacteroidales</taxon>
        <taxon>Bacteroidaceae</taxon>
        <taxon>Bacteroides</taxon>
    </lineage>
</organism>
<gene>
    <name evidence="2" type="ORF">ERS852511_03071</name>
</gene>
<dbReference type="GO" id="GO:0016758">
    <property type="term" value="F:hexosyltransferase activity"/>
    <property type="evidence" value="ECO:0007669"/>
    <property type="project" value="UniProtKB-ARBA"/>
</dbReference>
<dbReference type="Proteomes" id="UP000095576">
    <property type="component" value="Unassembled WGS sequence"/>
</dbReference>
<name>A0A174QLY0_BACT4</name>
<sequence>MKKLAIVIPAYKVDFFETVLFSLAQQTCKDFTVYIGEDCSRDDFKSLIEQYSKQLDIVYRRFEVNFGGHDLVAQWNRCIQLTQNEPWLWLFSDDDIMGPRCVEYFFNTIAIDNGAFDIYHFDVKIVDCENQIVRIPTVYPSVIDSETFYRRKASARLDSFVVEYIFLRDIYNCTGGFQHFDLAWGSDIATWVKIGADKGIKTISGDYVYWRKSKKNITPNMDNKMVIRKLTADIEFTHWINEFFHKSSVYRFTKYAFFRLVVHYSQAISKSQIRLLLDKAVGKNIISFNDAFIINWTYRFIQLAKRVKDVLYF</sequence>
<evidence type="ECO:0000313" key="3">
    <source>
        <dbReference type="Proteomes" id="UP000095576"/>
    </source>
</evidence>
<dbReference type="SUPFAM" id="SSF53448">
    <property type="entry name" value="Nucleotide-diphospho-sugar transferases"/>
    <property type="match status" value="1"/>
</dbReference>
<dbReference type="Pfam" id="PF00535">
    <property type="entry name" value="Glycos_transf_2"/>
    <property type="match status" value="1"/>
</dbReference>
<feature type="domain" description="Glycosyltransferase 2-like" evidence="1">
    <location>
        <begin position="6"/>
        <end position="123"/>
    </location>
</feature>
<dbReference type="EMBL" id="CZAP01000011">
    <property type="protein sequence ID" value="CUP74272.1"/>
    <property type="molecule type" value="Genomic_DNA"/>
</dbReference>
<dbReference type="PANTHER" id="PTHR22916">
    <property type="entry name" value="GLYCOSYLTRANSFERASE"/>
    <property type="match status" value="1"/>
</dbReference>
<dbReference type="AlphaFoldDB" id="A0A174QLY0"/>
<reference evidence="2 3" key="1">
    <citation type="submission" date="2015-09" db="EMBL/GenBank/DDBJ databases">
        <authorList>
            <consortium name="Pathogen Informatics"/>
        </authorList>
    </citation>
    <scope>NUCLEOTIDE SEQUENCE [LARGE SCALE GENOMIC DNA]</scope>
    <source>
        <strain evidence="2 3">2789STDY5834899</strain>
    </source>
</reference>
<dbReference type="InterPro" id="IPR029044">
    <property type="entry name" value="Nucleotide-diphossugar_trans"/>
</dbReference>
<accession>A0A174QLY0</accession>